<organism evidence="2 3">
    <name type="scientific">Streptomyces chitinivorans</name>
    <dbReference type="NCBI Taxonomy" id="1257027"/>
    <lineage>
        <taxon>Bacteria</taxon>
        <taxon>Bacillati</taxon>
        <taxon>Actinomycetota</taxon>
        <taxon>Actinomycetes</taxon>
        <taxon>Kitasatosporales</taxon>
        <taxon>Streptomycetaceae</taxon>
        <taxon>Streptomyces</taxon>
    </lineage>
</organism>
<accession>A0ABW7I3R8</accession>
<keyword evidence="1" id="KW-0812">Transmembrane</keyword>
<reference evidence="2 3" key="1">
    <citation type="submission" date="2024-10" db="EMBL/GenBank/DDBJ databases">
        <authorList>
            <person name="Cho J.-C."/>
        </authorList>
    </citation>
    <scope>NUCLEOTIDE SEQUENCE [LARGE SCALE GENOMIC DNA]</scope>
    <source>
        <strain evidence="2 3">KCTC29696</strain>
    </source>
</reference>
<name>A0ABW7I3R8_9ACTN</name>
<dbReference type="EMBL" id="JBIHMK010000250">
    <property type="protein sequence ID" value="MFH0252190.1"/>
    <property type="molecule type" value="Genomic_DNA"/>
</dbReference>
<sequence length="112" mass="10955">MEAPRPWPTLAAPAALAVAQIAWWPLGGGAPGAVEAGAGLLAVCLAAAVLGLRRRAPVGALAGVTAVAVLGPAASFPGAPDVFGGTERTGAGDGEEYAPAIRARARYEIAGD</sequence>
<proteinExistence type="predicted"/>
<feature type="transmembrane region" description="Helical" evidence="1">
    <location>
        <begin position="7"/>
        <end position="26"/>
    </location>
</feature>
<keyword evidence="3" id="KW-1185">Reference proteome</keyword>
<evidence type="ECO:0000313" key="2">
    <source>
        <dbReference type="EMBL" id="MFH0252190.1"/>
    </source>
</evidence>
<gene>
    <name evidence="2" type="ORF">ACG5V6_28810</name>
</gene>
<evidence type="ECO:0000313" key="3">
    <source>
        <dbReference type="Proteomes" id="UP001607069"/>
    </source>
</evidence>
<evidence type="ECO:0008006" key="4">
    <source>
        <dbReference type="Google" id="ProtNLM"/>
    </source>
</evidence>
<dbReference type="Proteomes" id="UP001607069">
    <property type="component" value="Unassembled WGS sequence"/>
</dbReference>
<keyword evidence="1" id="KW-0472">Membrane</keyword>
<keyword evidence="1" id="KW-1133">Transmembrane helix</keyword>
<feature type="transmembrane region" description="Helical" evidence="1">
    <location>
        <begin position="32"/>
        <end position="52"/>
    </location>
</feature>
<feature type="non-terminal residue" evidence="2">
    <location>
        <position position="112"/>
    </location>
</feature>
<protein>
    <recommendedName>
        <fullName evidence="4">O-antigen polymerase</fullName>
    </recommendedName>
</protein>
<evidence type="ECO:0000256" key="1">
    <source>
        <dbReference type="SAM" id="Phobius"/>
    </source>
</evidence>
<comment type="caution">
    <text evidence="2">The sequence shown here is derived from an EMBL/GenBank/DDBJ whole genome shotgun (WGS) entry which is preliminary data.</text>
</comment>